<dbReference type="GO" id="GO:0032259">
    <property type="term" value="P:methylation"/>
    <property type="evidence" value="ECO:0007669"/>
    <property type="project" value="UniProtKB-KW"/>
</dbReference>
<dbReference type="Gene3D" id="2.170.270.10">
    <property type="entry name" value="SET domain"/>
    <property type="match status" value="1"/>
</dbReference>
<dbReference type="PANTHER" id="PTHR22884">
    <property type="entry name" value="SET DOMAIN PROTEINS"/>
    <property type="match status" value="1"/>
</dbReference>
<keyword evidence="4" id="KW-0489">Methyltransferase</keyword>
<dbReference type="InterPro" id="IPR050777">
    <property type="entry name" value="SET2_Histone-Lys_MeTrsfase"/>
</dbReference>
<reference evidence="10" key="1">
    <citation type="journal article" date="2020" name="Stud. Mycol.">
        <title>101 Dothideomycetes genomes: a test case for predicting lifestyles and emergence of pathogens.</title>
        <authorList>
            <person name="Haridas S."/>
            <person name="Albert R."/>
            <person name="Binder M."/>
            <person name="Bloem J."/>
            <person name="Labutti K."/>
            <person name="Salamov A."/>
            <person name="Andreopoulos B."/>
            <person name="Baker S."/>
            <person name="Barry K."/>
            <person name="Bills G."/>
            <person name="Bluhm B."/>
            <person name="Cannon C."/>
            <person name="Castanera R."/>
            <person name="Culley D."/>
            <person name="Daum C."/>
            <person name="Ezra D."/>
            <person name="Gonzalez J."/>
            <person name="Henrissat B."/>
            <person name="Kuo A."/>
            <person name="Liang C."/>
            <person name="Lipzen A."/>
            <person name="Lutzoni F."/>
            <person name="Magnuson J."/>
            <person name="Mondo S."/>
            <person name="Nolan M."/>
            <person name="Ohm R."/>
            <person name="Pangilinan J."/>
            <person name="Park H.-J."/>
            <person name="Ramirez L."/>
            <person name="Alfaro M."/>
            <person name="Sun H."/>
            <person name="Tritt A."/>
            <person name="Yoshinaga Y."/>
            <person name="Zwiers L.-H."/>
            <person name="Turgeon B."/>
            <person name="Goodwin S."/>
            <person name="Spatafora J."/>
            <person name="Crous P."/>
            <person name="Grigoriev I."/>
        </authorList>
    </citation>
    <scope>NUCLEOTIDE SEQUENCE</scope>
    <source>
        <strain evidence="10">CBS 125425</strain>
    </source>
</reference>
<evidence type="ECO:0000313" key="11">
    <source>
        <dbReference type="Proteomes" id="UP000799444"/>
    </source>
</evidence>
<feature type="non-terminal residue" evidence="10">
    <location>
        <position position="1"/>
    </location>
</feature>
<evidence type="ECO:0000313" key="10">
    <source>
        <dbReference type="EMBL" id="KAF2730379.1"/>
    </source>
</evidence>
<dbReference type="OrthoDB" id="308383at2759"/>
<dbReference type="Proteomes" id="UP000799444">
    <property type="component" value="Unassembled WGS sequence"/>
</dbReference>
<dbReference type="Pfam" id="PF00856">
    <property type="entry name" value="SET"/>
    <property type="match status" value="1"/>
</dbReference>
<keyword evidence="3" id="KW-0158">Chromosome</keyword>
<evidence type="ECO:0000256" key="5">
    <source>
        <dbReference type="ARBA" id="ARBA00022679"/>
    </source>
</evidence>
<evidence type="ECO:0000256" key="4">
    <source>
        <dbReference type="ARBA" id="ARBA00022603"/>
    </source>
</evidence>
<dbReference type="InterPro" id="IPR046341">
    <property type="entry name" value="SET_dom_sf"/>
</dbReference>
<keyword evidence="5" id="KW-0808">Transferase</keyword>
<feature type="domain" description="SET" evidence="9">
    <location>
        <begin position="101"/>
        <end position="238"/>
    </location>
</feature>
<sequence length="283" mass="31663">YFWCESPDGIPRLATSADGSVPKQVNAYTFDPELFCKLGYPCTFPPGHTWPPKTATDLLIAIGDVDSVCVGDKCYTAEQCSNKRCNHTLAVWELATQGWQDYFELRMTEDRGIGAFTLKPFKEGEVLGWYSGEIKPANDKGSNSDYLMEIDVGEISDPLEWDGSVDASMSYQELNTRKLNDEAAMIDANEKGNWTRFINHSCDPWTSFCVRRVGDTRIMTVEAARDIPAGIELTVSYGVEYYGPETGKICQCGAVNCVGRKQPQNMDDEKKRRVKKSKRVTSP</sequence>
<comment type="caution">
    <text evidence="10">The sequence shown here is derived from an EMBL/GenBank/DDBJ whole genome shotgun (WGS) entry which is preliminary data.</text>
</comment>
<name>A0A9P4UXI5_9PLEO</name>
<organism evidence="10 11">
    <name type="scientific">Polyplosphaeria fusca</name>
    <dbReference type="NCBI Taxonomy" id="682080"/>
    <lineage>
        <taxon>Eukaryota</taxon>
        <taxon>Fungi</taxon>
        <taxon>Dikarya</taxon>
        <taxon>Ascomycota</taxon>
        <taxon>Pezizomycotina</taxon>
        <taxon>Dothideomycetes</taxon>
        <taxon>Pleosporomycetidae</taxon>
        <taxon>Pleosporales</taxon>
        <taxon>Tetraplosphaeriaceae</taxon>
        <taxon>Polyplosphaeria</taxon>
    </lineage>
</organism>
<keyword evidence="6" id="KW-0949">S-adenosyl-L-methionine</keyword>
<gene>
    <name evidence="10" type="ORF">EJ04DRAFT_415163</name>
</gene>
<evidence type="ECO:0000256" key="1">
    <source>
        <dbReference type="ARBA" id="ARBA00004123"/>
    </source>
</evidence>
<dbReference type="GO" id="GO:0005694">
    <property type="term" value="C:chromosome"/>
    <property type="evidence" value="ECO:0007669"/>
    <property type="project" value="UniProtKB-SubCell"/>
</dbReference>
<evidence type="ECO:0000256" key="6">
    <source>
        <dbReference type="ARBA" id="ARBA00022691"/>
    </source>
</evidence>
<evidence type="ECO:0000256" key="3">
    <source>
        <dbReference type="ARBA" id="ARBA00022454"/>
    </source>
</evidence>
<dbReference type="PROSITE" id="PS50280">
    <property type="entry name" value="SET"/>
    <property type="match status" value="1"/>
</dbReference>
<feature type="compositionally biased region" description="Basic residues" evidence="8">
    <location>
        <begin position="272"/>
        <end position="283"/>
    </location>
</feature>
<protein>
    <submittedName>
        <fullName evidence="10">SET domain-containing protein</fullName>
    </submittedName>
</protein>
<keyword evidence="11" id="KW-1185">Reference proteome</keyword>
<proteinExistence type="predicted"/>
<keyword evidence="7" id="KW-0539">Nucleus</keyword>
<feature type="region of interest" description="Disordered" evidence="8">
    <location>
        <begin position="261"/>
        <end position="283"/>
    </location>
</feature>
<dbReference type="InterPro" id="IPR001214">
    <property type="entry name" value="SET_dom"/>
</dbReference>
<evidence type="ECO:0000256" key="8">
    <source>
        <dbReference type="SAM" id="MobiDB-lite"/>
    </source>
</evidence>
<dbReference type="GO" id="GO:0005634">
    <property type="term" value="C:nucleus"/>
    <property type="evidence" value="ECO:0007669"/>
    <property type="project" value="UniProtKB-SubCell"/>
</dbReference>
<accession>A0A9P4UXI5</accession>
<evidence type="ECO:0000259" key="9">
    <source>
        <dbReference type="PROSITE" id="PS50280"/>
    </source>
</evidence>
<dbReference type="SUPFAM" id="SSF82199">
    <property type="entry name" value="SET domain"/>
    <property type="match status" value="1"/>
</dbReference>
<evidence type="ECO:0000256" key="2">
    <source>
        <dbReference type="ARBA" id="ARBA00004286"/>
    </source>
</evidence>
<dbReference type="AlphaFoldDB" id="A0A9P4UXI5"/>
<comment type="subcellular location">
    <subcellularLocation>
        <location evidence="2">Chromosome</location>
    </subcellularLocation>
    <subcellularLocation>
        <location evidence="1">Nucleus</location>
    </subcellularLocation>
</comment>
<feature type="non-terminal residue" evidence="10">
    <location>
        <position position="283"/>
    </location>
</feature>
<evidence type="ECO:0000256" key="7">
    <source>
        <dbReference type="ARBA" id="ARBA00023242"/>
    </source>
</evidence>
<dbReference type="SMART" id="SM00317">
    <property type="entry name" value="SET"/>
    <property type="match status" value="1"/>
</dbReference>
<dbReference type="GO" id="GO:0008168">
    <property type="term" value="F:methyltransferase activity"/>
    <property type="evidence" value="ECO:0007669"/>
    <property type="project" value="UniProtKB-KW"/>
</dbReference>
<dbReference type="EMBL" id="ML996219">
    <property type="protein sequence ID" value="KAF2730379.1"/>
    <property type="molecule type" value="Genomic_DNA"/>
</dbReference>